<dbReference type="STRING" id="178306.PAE1192"/>
<name>Q8ZXN1_PYRAE</name>
<protein>
    <submittedName>
        <fullName evidence="1">Uncharacterized protein</fullName>
    </submittedName>
</protein>
<keyword evidence="2" id="KW-1185">Reference proteome</keyword>
<dbReference type="AlphaFoldDB" id="Q8ZXN1"/>
<evidence type="ECO:0000313" key="2">
    <source>
        <dbReference type="Proteomes" id="UP000002439"/>
    </source>
</evidence>
<evidence type="ECO:0000313" key="1">
    <source>
        <dbReference type="EMBL" id="AAL63315.1"/>
    </source>
</evidence>
<organism evidence="1 2">
    <name type="scientific">Pyrobaculum aerophilum (strain ATCC 51768 / DSM 7523 / JCM 9630 / CIP 104966 / NBRC 100827 / IM2)</name>
    <dbReference type="NCBI Taxonomy" id="178306"/>
    <lineage>
        <taxon>Archaea</taxon>
        <taxon>Thermoproteota</taxon>
        <taxon>Thermoprotei</taxon>
        <taxon>Thermoproteales</taxon>
        <taxon>Thermoproteaceae</taxon>
        <taxon>Pyrobaculum</taxon>
    </lineage>
</organism>
<reference evidence="1 2" key="1">
    <citation type="journal article" date="2002" name="Proc. Natl. Acad. Sci. U.S.A.">
        <title>Genome sequence of the hyperthermophilic crenarchaeon Pyrobaculum aerophilum.</title>
        <authorList>
            <person name="Fitz-Gibbon S.T."/>
            <person name="Ladner H."/>
            <person name="Kim U.J."/>
            <person name="Stetter K.O."/>
            <person name="Simon M.I."/>
            <person name="Miller J.H."/>
        </authorList>
    </citation>
    <scope>NUCLEOTIDE SEQUENCE [LARGE SCALE GENOMIC DNA]</scope>
    <source>
        <strain evidence="2">ATCC 51768 / DSM 7523 / JCM 9630 / CIP 104966 / NBRC 100827 / IM2</strain>
    </source>
</reference>
<dbReference type="HOGENOM" id="CLU_3353943_0_0_2"/>
<proteinExistence type="predicted"/>
<dbReference type="EMBL" id="AE009441">
    <property type="protein sequence ID" value="AAL63315.1"/>
    <property type="molecule type" value="Genomic_DNA"/>
</dbReference>
<dbReference type="Proteomes" id="UP000002439">
    <property type="component" value="Chromosome"/>
</dbReference>
<accession>Q8ZXN1</accession>
<gene>
    <name evidence="1" type="ordered locus">PAE1192</name>
</gene>
<sequence length="36" mass="4070">MIQRAKKAVGMERDVLTAVAHAVRARAAYEEIRMAR</sequence>
<dbReference type="EnsemblBacteria" id="AAL63315">
    <property type="protein sequence ID" value="AAL63315"/>
    <property type="gene ID" value="PAE1192"/>
</dbReference>
<dbReference type="InParanoid" id="Q8ZXN1"/>
<dbReference type="KEGG" id="pai:PAE1192"/>